<gene>
    <name evidence="3" type="ORF">QQX98_012088</name>
</gene>
<dbReference type="Proteomes" id="UP001498476">
    <property type="component" value="Unassembled WGS sequence"/>
</dbReference>
<accession>A0ABR1GKA3</accession>
<comment type="caution">
    <text evidence="3">The sequence shown here is derived from an EMBL/GenBank/DDBJ whole genome shotgun (WGS) entry which is preliminary data.</text>
</comment>
<keyword evidence="1" id="KW-0843">Virulence</keyword>
<evidence type="ECO:0000256" key="1">
    <source>
        <dbReference type="ARBA" id="ARBA00023026"/>
    </source>
</evidence>
<feature type="domain" description="Protein OrfX2/OrfX3/P47" evidence="2">
    <location>
        <begin position="7"/>
        <end position="260"/>
    </location>
</feature>
<dbReference type="EMBL" id="JAZAVJ010000328">
    <property type="protein sequence ID" value="KAK7398540.1"/>
    <property type="molecule type" value="Genomic_DNA"/>
</dbReference>
<dbReference type="Pfam" id="PF06597">
    <property type="entry name" value="Clostridium_P47"/>
    <property type="match status" value="1"/>
</dbReference>
<evidence type="ECO:0000259" key="2">
    <source>
        <dbReference type="Pfam" id="PF06597"/>
    </source>
</evidence>
<keyword evidence="4" id="KW-1185">Reference proteome</keyword>
<proteinExistence type="predicted"/>
<organism evidence="3 4">
    <name type="scientific">Neonectria punicea</name>
    <dbReference type="NCBI Taxonomy" id="979145"/>
    <lineage>
        <taxon>Eukaryota</taxon>
        <taxon>Fungi</taxon>
        <taxon>Dikarya</taxon>
        <taxon>Ascomycota</taxon>
        <taxon>Pezizomycotina</taxon>
        <taxon>Sordariomycetes</taxon>
        <taxon>Hypocreomycetidae</taxon>
        <taxon>Hypocreales</taxon>
        <taxon>Nectriaceae</taxon>
        <taxon>Neonectria</taxon>
    </lineage>
</organism>
<reference evidence="3 4" key="1">
    <citation type="journal article" date="2025" name="Microbiol. Resour. Announc.">
        <title>Draft genome sequences for Neonectria magnoliae and Neonectria punicea, canker pathogens of Liriodendron tulipifera and Acer saccharum in West Virginia.</title>
        <authorList>
            <person name="Petronek H.M."/>
            <person name="Kasson M.T."/>
            <person name="Metheny A.M."/>
            <person name="Stauder C.M."/>
            <person name="Lovett B."/>
            <person name="Lynch S.C."/>
            <person name="Garnas J.R."/>
            <person name="Kasson L.R."/>
            <person name="Stajich J.E."/>
        </authorList>
    </citation>
    <scope>NUCLEOTIDE SEQUENCE [LARGE SCALE GENOMIC DNA]</scope>
    <source>
        <strain evidence="3 4">NRRL 64653</strain>
    </source>
</reference>
<name>A0ABR1GKA3_9HYPO</name>
<dbReference type="InterPro" id="IPR010567">
    <property type="entry name" value="OrfX2/OrfX3/P47"/>
</dbReference>
<evidence type="ECO:0000313" key="3">
    <source>
        <dbReference type="EMBL" id="KAK7398540.1"/>
    </source>
</evidence>
<evidence type="ECO:0000313" key="4">
    <source>
        <dbReference type="Proteomes" id="UP001498476"/>
    </source>
</evidence>
<sequence>MANMNLNGWDVVSLVTIPFVNAAIQNQGGSPLSMQVSTDSLAVQAAFGTWQITTGGSNNILMFSIPLTSISGTVTKNGQIVTQFNYQSLAAQVQLVLTFVDGSSTGQNLVVDSKSPPTSVASLVDVDGQPLSNALHDAFIKQALGIWLGDNLSQFNHIFASVDLDPSIASDAQWAFCKPSVVAYTYVSGSTVANSYLGLTYNTAGNATRGSAAQIDPSFIPAECQTAFMLSPAMFLTNFLAPAASDQFAIPMQSLNIDTSQLSITMAAGVRIPMQQDSINVPADSGSDTDSIESGLNDAANDTVGVLKWMFGLGSPASEAPDASDAVIPRVPFLIDLQISVQNSIVTTFAKTSTVVADTVLGDATAFNTSQSWLTLSFDASNQSLTYTKTQPSNNDHSIVESEGLSVAQDVLEAIGTAAVTIGAALTDGADLLVAGALAGVAQGGLQWAQSSFNAANQNDAPEITSLVSNLTLPVNWSSAGPFSVVQAGLYQGGFFLAGTVQQTS</sequence>
<protein>
    <recommendedName>
        <fullName evidence="2">Protein OrfX2/OrfX3/P47 domain-containing protein</fullName>
    </recommendedName>
</protein>